<feature type="region of interest" description="Disordered" evidence="2">
    <location>
        <begin position="1"/>
        <end position="26"/>
    </location>
</feature>
<accession>I2CPS8</accession>
<dbReference type="AlphaFoldDB" id="I2CPS8"/>
<proteinExistence type="evidence at transcript level"/>
<feature type="non-terminal residue" evidence="3">
    <location>
        <position position="1"/>
    </location>
</feature>
<dbReference type="EMBL" id="JU969030">
    <property type="protein sequence ID" value="AFJ68911.1"/>
    <property type="molecule type" value="mRNA"/>
</dbReference>
<evidence type="ECO:0000313" key="3">
    <source>
        <dbReference type="EMBL" id="AFJ68911.1"/>
    </source>
</evidence>
<protein>
    <recommendedName>
        <fullName evidence="4">SOUL heme-binding protein</fullName>
    </recommendedName>
</protein>
<evidence type="ECO:0000256" key="2">
    <source>
        <dbReference type="SAM" id="MobiDB-lite"/>
    </source>
</evidence>
<sequence length="238" mass="26160">KGKQQNSKGRDDTYKAMGNSLNPLKTPEPVYTVLGTRPVGYEIRAYKPYLVAEVDNSAGDNSQAFRTLARYIGVFSKPANMKAGTGKPEGISMTAPVVMPQPPASSSESITMTTPVLQTGKAMQFIMPASYSSLSSLPAPTDASVRLKEVAGKTVGVLRYSGKATNVMTREKLQRLEEMLRKDSFLPKEGEGELEWEYCGYDPPFTPGPFRRNEVWINLHMTEEAAKTKLKGLEEDAK</sequence>
<dbReference type="InterPro" id="IPR011256">
    <property type="entry name" value="Reg_factor_effector_dom_sf"/>
</dbReference>
<dbReference type="Pfam" id="PF04832">
    <property type="entry name" value="SOUL"/>
    <property type="match status" value="1"/>
</dbReference>
<dbReference type="SUPFAM" id="SSF55136">
    <property type="entry name" value="Probable bacterial effector-binding domain"/>
    <property type="match status" value="1"/>
</dbReference>
<reference evidence="3" key="1">
    <citation type="journal article" date="2012" name="Bioengineered">
        <title>Additional insights into the genome of the oleaginous model alga Nannochloropsis gaditana.</title>
        <authorList>
            <person name="Jinkerson R.E."/>
            <person name="Radakovits R."/>
            <person name="Posewitz M.C."/>
        </authorList>
    </citation>
    <scope>NUCLEOTIDE SEQUENCE</scope>
    <source>
        <strain evidence="3">CCMP526</strain>
    </source>
</reference>
<dbReference type="InterPro" id="IPR006917">
    <property type="entry name" value="SOUL_heme-bd"/>
</dbReference>
<dbReference type="PANTHER" id="PTHR11220:SF58">
    <property type="entry name" value="SOUL HEME-BINDING FAMILY PROTEIN"/>
    <property type="match status" value="1"/>
</dbReference>
<gene>
    <name evidence="3" type="ORF">NGATSA_3015200</name>
</gene>
<comment type="similarity">
    <text evidence="1">Belongs to the HEBP family.</text>
</comment>
<organism evidence="3">
    <name type="scientific">Nannochloropsis gaditana (strain CCMP526)</name>
    <name type="common">Green microalga</name>
    <name type="synonym">Microchloropsis gaditana</name>
    <dbReference type="NCBI Taxonomy" id="1093141"/>
    <lineage>
        <taxon>Eukaryota</taxon>
        <taxon>Sar</taxon>
        <taxon>Stramenopiles</taxon>
        <taxon>Ochrophyta</taxon>
        <taxon>Eustigmatophyceae</taxon>
        <taxon>Eustigmatales</taxon>
        <taxon>Monodopsidaceae</taxon>
        <taxon>Nannochloropsis</taxon>
    </lineage>
</organism>
<reference evidence="3" key="2">
    <citation type="journal article" date="2012" name="Nat. Commun.">
        <title>Draft genome sequence and genetic transformation of the oleaginous alga Nannochloropis gaditana.</title>
        <authorList>
            <person name="Radakovits R."/>
            <person name="Jinkerson R.E."/>
            <person name="Fuerstenberg S.I."/>
            <person name="Tae H."/>
            <person name="Settlage R.E."/>
            <person name="Boore J.L."/>
            <person name="Posewitz M.C."/>
        </authorList>
    </citation>
    <scope>NUCLEOTIDE SEQUENCE</scope>
    <source>
        <strain evidence="3">CCMP526</strain>
    </source>
</reference>
<evidence type="ECO:0000256" key="1">
    <source>
        <dbReference type="ARBA" id="ARBA00009817"/>
    </source>
</evidence>
<name>I2CPS8_NANGC</name>
<evidence type="ECO:0008006" key="4">
    <source>
        <dbReference type="Google" id="ProtNLM"/>
    </source>
</evidence>
<dbReference type="PANTHER" id="PTHR11220">
    <property type="entry name" value="HEME-BINDING PROTEIN-RELATED"/>
    <property type="match status" value="1"/>
</dbReference>
<dbReference type="Gene3D" id="3.20.80.10">
    <property type="entry name" value="Regulatory factor, effector binding domain"/>
    <property type="match status" value="1"/>
</dbReference>